<dbReference type="SUPFAM" id="SSF88659">
    <property type="entry name" value="Sigma3 and sigma4 domains of RNA polymerase sigma factors"/>
    <property type="match status" value="1"/>
</dbReference>
<evidence type="ECO:0000256" key="3">
    <source>
        <dbReference type="ARBA" id="ARBA00023082"/>
    </source>
</evidence>
<comment type="similarity">
    <text evidence="1">Belongs to the sigma-70 factor family. ECF subfamily.</text>
</comment>
<feature type="domain" description="DUF6596" evidence="8">
    <location>
        <begin position="174"/>
        <end position="274"/>
    </location>
</feature>
<reference evidence="10" key="1">
    <citation type="journal article" date="2019" name="Int. J. Syst. Evol. Microbiol.">
        <title>The Global Catalogue of Microorganisms (GCM) 10K type strain sequencing project: providing services to taxonomists for standard genome sequencing and annotation.</title>
        <authorList>
            <consortium name="The Broad Institute Genomics Platform"/>
            <consortium name="The Broad Institute Genome Sequencing Center for Infectious Disease"/>
            <person name="Wu L."/>
            <person name="Ma J."/>
        </authorList>
    </citation>
    <scope>NUCLEOTIDE SEQUENCE [LARGE SCALE GENOMIC DNA]</scope>
    <source>
        <strain evidence="10">CGMCC 4.7330</strain>
    </source>
</reference>
<dbReference type="InterPro" id="IPR013324">
    <property type="entry name" value="RNA_pol_sigma_r3/r4-like"/>
</dbReference>
<dbReference type="RefSeq" id="WP_378616930.1">
    <property type="nucleotide sequence ID" value="NZ_JBHSAX010000033.1"/>
</dbReference>
<evidence type="ECO:0000259" key="6">
    <source>
        <dbReference type="Pfam" id="PF04542"/>
    </source>
</evidence>
<protein>
    <submittedName>
        <fullName evidence="9">RNA polymerase sigma factor</fullName>
    </submittedName>
</protein>
<dbReference type="Pfam" id="PF04542">
    <property type="entry name" value="Sigma70_r2"/>
    <property type="match status" value="1"/>
</dbReference>
<dbReference type="InterPro" id="IPR036388">
    <property type="entry name" value="WH-like_DNA-bd_sf"/>
</dbReference>
<evidence type="ECO:0000259" key="7">
    <source>
        <dbReference type="Pfam" id="PF08281"/>
    </source>
</evidence>
<dbReference type="PANTHER" id="PTHR47756:SF2">
    <property type="entry name" value="BLL6612 PROTEIN"/>
    <property type="match status" value="1"/>
</dbReference>
<dbReference type="Pfam" id="PF08281">
    <property type="entry name" value="Sigma70_r4_2"/>
    <property type="match status" value="1"/>
</dbReference>
<dbReference type="InterPro" id="IPR046531">
    <property type="entry name" value="DUF6596"/>
</dbReference>
<dbReference type="PANTHER" id="PTHR47756">
    <property type="entry name" value="BLL6612 PROTEIN-RELATED"/>
    <property type="match status" value="1"/>
</dbReference>
<keyword evidence="10" id="KW-1185">Reference proteome</keyword>
<keyword evidence="2" id="KW-0805">Transcription regulation</keyword>
<organism evidence="9 10">
    <name type="scientific">Nocardia jiangsuensis</name>
    <dbReference type="NCBI Taxonomy" id="1691563"/>
    <lineage>
        <taxon>Bacteria</taxon>
        <taxon>Bacillati</taxon>
        <taxon>Actinomycetota</taxon>
        <taxon>Actinomycetes</taxon>
        <taxon>Mycobacteriales</taxon>
        <taxon>Nocardiaceae</taxon>
        <taxon>Nocardia</taxon>
    </lineage>
</organism>
<dbReference type="SUPFAM" id="SSF88946">
    <property type="entry name" value="Sigma2 domain of RNA polymerase sigma factors"/>
    <property type="match status" value="1"/>
</dbReference>
<feature type="domain" description="RNA polymerase sigma factor 70 region 4 type 2" evidence="7">
    <location>
        <begin position="107"/>
        <end position="158"/>
    </location>
</feature>
<dbReference type="Gene3D" id="1.10.1740.10">
    <property type="match status" value="1"/>
</dbReference>
<evidence type="ECO:0000313" key="9">
    <source>
        <dbReference type="EMBL" id="MFC3966325.1"/>
    </source>
</evidence>
<keyword evidence="5" id="KW-0804">Transcription</keyword>
<dbReference type="Gene3D" id="1.10.10.10">
    <property type="entry name" value="Winged helix-like DNA-binding domain superfamily/Winged helix DNA-binding domain"/>
    <property type="match status" value="1"/>
</dbReference>
<name>A0ABV8E2Y7_9NOCA</name>
<dbReference type="Proteomes" id="UP001595696">
    <property type="component" value="Unassembled WGS sequence"/>
</dbReference>
<gene>
    <name evidence="9" type="ORF">ACFO0B_30440</name>
</gene>
<proteinExistence type="inferred from homology"/>
<dbReference type="Pfam" id="PF20239">
    <property type="entry name" value="DUF6596"/>
    <property type="match status" value="1"/>
</dbReference>
<dbReference type="InterPro" id="IPR013325">
    <property type="entry name" value="RNA_pol_sigma_r2"/>
</dbReference>
<evidence type="ECO:0000313" key="10">
    <source>
        <dbReference type="Proteomes" id="UP001595696"/>
    </source>
</evidence>
<comment type="caution">
    <text evidence="9">The sequence shown here is derived from an EMBL/GenBank/DDBJ whole genome shotgun (WGS) entry which is preliminary data.</text>
</comment>
<evidence type="ECO:0000256" key="2">
    <source>
        <dbReference type="ARBA" id="ARBA00023015"/>
    </source>
</evidence>
<evidence type="ECO:0000256" key="4">
    <source>
        <dbReference type="ARBA" id="ARBA00023125"/>
    </source>
</evidence>
<accession>A0ABV8E2Y7</accession>
<feature type="domain" description="RNA polymerase sigma-70 region 2" evidence="6">
    <location>
        <begin position="12"/>
        <end position="77"/>
    </location>
</feature>
<evidence type="ECO:0000256" key="1">
    <source>
        <dbReference type="ARBA" id="ARBA00010641"/>
    </source>
</evidence>
<dbReference type="EMBL" id="JBHSAX010000033">
    <property type="protein sequence ID" value="MFC3966325.1"/>
    <property type="molecule type" value="Genomic_DNA"/>
</dbReference>
<dbReference type="InterPro" id="IPR007627">
    <property type="entry name" value="RNA_pol_sigma70_r2"/>
</dbReference>
<keyword evidence="3" id="KW-0731">Sigma factor</keyword>
<sequence>MRAGLAPELELLLRELAPQVLGVLARRSGDFGAAEDAVQEALIAAATQWPDAGLPDNPRGWLLRVAQRRLADTVRAEVARRRREETVFDREVTDAEVPARDDTLAMYVLCCHPALPEAAAVALTLRAVGGLETRAIAAAFLVPEATMAQRISRAKKRLAGLPFVRPDPAARRERLEPVLRVLYVIFTEGHTASAGAELRRADLAAEAIRLTRALHRLLPDDPEVTGLLALLLLTDARRGARTGPHGELIPLAEQDRGRWDRAMIGEGVRLATAAIGAGLDGPYRIQAAVAALHAQAVRVSETDWAGILALYTVLERVAPSPVVTLNRAVAVAMVHGPAAGLAATEGLEAAFAGSHRLDAVRGHLREIAGDTAVAVAHYDAAAAVTTSTPERDYLTLRAARLRHAASGHTAGP</sequence>
<dbReference type="InterPro" id="IPR013249">
    <property type="entry name" value="RNA_pol_sigma70_r4_t2"/>
</dbReference>
<evidence type="ECO:0000259" key="8">
    <source>
        <dbReference type="Pfam" id="PF20239"/>
    </source>
</evidence>
<keyword evidence="4" id="KW-0238">DNA-binding</keyword>
<evidence type="ECO:0000256" key="5">
    <source>
        <dbReference type="ARBA" id="ARBA00023163"/>
    </source>
</evidence>